<comment type="caution">
    <text evidence="2">The sequence shown here is derived from an EMBL/GenBank/DDBJ whole genome shotgun (WGS) entry which is preliminary data.</text>
</comment>
<sequence length="168" mass="18908">MNNIFKHHNPMVGIGSMLSLLAMGMLLLMFSSCNKDEEEYFTEPFIRIATETGASRTVVKSDVRNVNTYYIYLSSTPLSANLEVNYEVKVGNGLQSGVDFELVNKASALTFLPGIYNMPIRIRWMPHRVDPDKDNTITISLVSNSMNLTMGYPGPDHLQRELVIEKTN</sequence>
<dbReference type="HOGENOM" id="CLU_1727703_0_0_10"/>
<evidence type="ECO:0000313" key="3">
    <source>
        <dbReference type="Proteomes" id="UP000003160"/>
    </source>
</evidence>
<dbReference type="eggNOG" id="ENOG5032RWQ">
    <property type="taxonomic scope" value="Bacteria"/>
</dbReference>
<protein>
    <recommendedName>
        <fullName evidence="4">DUF1735 domain-containing protein</fullName>
    </recommendedName>
</protein>
<keyword evidence="1" id="KW-0472">Membrane</keyword>
<keyword evidence="1" id="KW-0812">Transmembrane</keyword>
<name>D1PVP1_9BACT</name>
<evidence type="ECO:0000256" key="1">
    <source>
        <dbReference type="SAM" id="Phobius"/>
    </source>
</evidence>
<feature type="transmembrane region" description="Helical" evidence="1">
    <location>
        <begin position="12"/>
        <end position="30"/>
    </location>
</feature>
<organism evidence="2 3">
    <name type="scientific">Hallella bergensis DSM 17361</name>
    <dbReference type="NCBI Taxonomy" id="585502"/>
    <lineage>
        <taxon>Bacteria</taxon>
        <taxon>Pseudomonadati</taxon>
        <taxon>Bacteroidota</taxon>
        <taxon>Bacteroidia</taxon>
        <taxon>Bacteroidales</taxon>
        <taxon>Prevotellaceae</taxon>
        <taxon>Hallella</taxon>
    </lineage>
</organism>
<evidence type="ECO:0000313" key="2">
    <source>
        <dbReference type="EMBL" id="EFA44611.1"/>
    </source>
</evidence>
<proteinExistence type="predicted"/>
<keyword evidence="1" id="KW-1133">Transmembrane helix</keyword>
<evidence type="ECO:0008006" key="4">
    <source>
        <dbReference type="Google" id="ProtNLM"/>
    </source>
</evidence>
<keyword evidence="3" id="KW-1185">Reference proteome</keyword>
<dbReference type="EMBL" id="ACKS01000039">
    <property type="protein sequence ID" value="EFA44611.1"/>
    <property type="molecule type" value="Genomic_DNA"/>
</dbReference>
<gene>
    <name evidence="2" type="ORF">HMPREF0645_1026</name>
</gene>
<dbReference type="RefSeq" id="WP_007173140.1">
    <property type="nucleotide sequence ID" value="NZ_GG704780.1"/>
</dbReference>
<dbReference type="AlphaFoldDB" id="D1PVP1"/>
<dbReference type="Proteomes" id="UP000003160">
    <property type="component" value="Unassembled WGS sequence"/>
</dbReference>
<accession>D1PVP1</accession>
<reference evidence="2 3" key="1">
    <citation type="submission" date="2009-10" db="EMBL/GenBank/DDBJ databases">
        <authorList>
            <person name="Qin X."/>
            <person name="Bachman B."/>
            <person name="Battles P."/>
            <person name="Bell A."/>
            <person name="Bess C."/>
            <person name="Bickham C."/>
            <person name="Chaboub L."/>
            <person name="Chen D."/>
            <person name="Coyle M."/>
            <person name="Deiros D.R."/>
            <person name="Dinh H."/>
            <person name="Forbes L."/>
            <person name="Fowler G."/>
            <person name="Francisco L."/>
            <person name="Fu Q."/>
            <person name="Gubbala S."/>
            <person name="Hale W."/>
            <person name="Han Y."/>
            <person name="Hemphill L."/>
            <person name="Highlander S.K."/>
            <person name="Hirani K."/>
            <person name="Hogues M."/>
            <person name="Jackson L."/>
            <person name="Jakkamsetti A."/>
            <person name="Javaid M."/>
            <person name="Jiang H."/>
            <person name="Korchina V."/>
            <person name="Kovar C."/>
            <person name="Lara F."/>
            <person name="Lee S."/>
            <person name="Mata R."/>
            <person name="Mathew T."/>
            <person name="Moen C."/>
            <person name="Morales K."/>
            <person name="Munidasa M."/>
            <person name="Nazareth L."/>
            <person name="Ngo R."/>
            <person name="Nguyen L."/>
            <person name="Okwuonu G."/>
            <person name="Ongeri F."/>
            <person name="Patil S."/>
            <person name="Petrosino J."/>
            <person name="Pham C."/>
            <person name="Pham P."/>
            <person name="Pu L.-L."/>
            <person name="Puazo M."/>
            <person name="Raj R."/>
            <person name="Reid J."/>
            <person name="Rouhana J."/>
            <person name="Saada N."/>
            <person name="Shang Y."/>
            <person name="Simmons D."/>
            <person name="Thornton R."/>
            <person name="Warren J."/>
            <person name="Weissenberger G."/>
            <person name="Zhang J."/>
            <person name="Zhang L."/>
            <person name="Zhou C."/>
            <person name="Zhu D."/>
            <person name="Muzny D."/>
            <person name="Worley K."/>
            <person name="Gibbs R."/>
        </authorList>
    </citation>
    <scope>NUCLEOTIDE SEQUENCE [LARGE SCALE GENOMIC DNA]</scope>
    <source>
        <strain evidence="2 3">DSM 17361</strain>
    </source>
</reference>
<dbReference type="PROSITE" id="PS51257">
    <property type="entry name" value="PROKAR_LIPOPROTEIN"/>
    <property type="match status" value="1"/>
</dbReference>